<evidence type="ECO:0000256" key="3">
    <source>
        <dbReference type="ARBA" id="ARBA00004906"/>
    </source>
</evidence>
<dbReference type="Pfam" id="PF14835">
    <property type="entry name" value="zf-RING_6"/>
    <property type="match status" value="1"/>
</dbReference>
<dbReference type="SMART" id="SM00734">
    <property type="entry name" value="ZnF_Rad18"/>
    <property type="match status" value="1"/>
</dbReference>
<dbReference type="InterPro" id="IPR039577">
    <property type="entry name" value="Rad18"/>
</dbReference>
<comment type="caution">
    <text evidence="23">The sequence shown here is derived from an EMBL/GenBank/DDBJ whole genome shotgun (WGS) entry which is preliminary data.</text>
</comment>
<comment type="subcellular location">
    <subcellularLocation>
        <location evidence="2">Nucleus</location>
    </subcellularLocation>
</comment>
<evidence type="ECO:0000259" key="20">
    <source>
        <dbReference type="PROSITE" id="PS50089"/>
    </source>
</evidence>
<dbReference type="PROSITE" id="PS50800">
    <property type="entry name" value="SAP"/>
    <property type="match status" value="1"/>
</dbReference>
<dbReference type="UniPathway" id="UPA00143"/>
<dbReference type="InterPro" id="IPR003034">
    <property type="entry name" value="SAP_dom"/>
</dbReference>
<keyword evidence="12" id="KW-0238">DNA-binding</keyword>
<dbReference type="GO" id="GO:0061630">
    <property type="term" value="F:ubiquitin protein ligase activity"/>
    <property type="evidence" value="ECO:0007669"/>
    <property type="project" value="UniProtKB-EC"/>
</dbReference>
<dbReference type="SUPFAM" id="SSF57850">
    <property type="entry name" value="RING/U-box"/>
    <property type="match status" value="1"/>
</dbReference>
<feature type="domain" description="SAP" evidence="21">
    <location>
        <begin position="275"/>
        <end position="309"/>
    </location>
</feature>
<evidence type="ECO:0000256" key="8">
    <source>
        <dbReference type="ARBA" id="ARBA00022763"/>
    </source>
</evidence>
<dbReference type="GO" id="GO:0006513">
    <property type="term" value="P:protein monoubiquitination"/>
    <property type="evidence" value="ECO:0007669"/>
    <property type="project" value="InterPro"/>
</dbReference>
<evidence type="ECO:0000256" key="14">
    <source>
        <dbReference type="ARBA" id="ARBA00023242"/>
    </source>
</evidence>
<comment type="pathway">
    <text evidence="3">Protein modification; protein ubiquitination.</text>
</comment>
<dbReference type="Pfam" id="PF02037">
    <property type="entry name" value="SAP"/>
    <property type="match status" value="1"/>
</dbReference>
<feature type="compositionally biased region" description="Basic and acidic residues" evidence="19">
    <location>
        <begin position="384"/>
        <end position="406"/>
    </location>
</feature>
<protein>
    <recommendedName>
        <fullName evidence="5">RING-type E3 ubiquitin transferase</fullName>
        <ecNumber evidence="5">2.3.2.27</ecNumber>
    </recommendedName>
    <alternativeName>
        <fullName evidence="15 16">RING-type E3 ubiquitin transferase RAD18</fullName>
    </alternativeName>
</protein>
<keyword evidence="24" id="KW-1185">Reference proteome</keyword>
<dbReference type="AlphaFoldDB" id="A0A5C6N4C3"/>
<evidence type="ECO:0000256" key="13">
    <source>
        <dbReference type="ARBA" id="ARBA00023204"/>
    </source>
</evidence>
<evidence type="ECO:0000256" key="18">
    <source>
        <dbReference type="PROSITE-ProRule" id="PRU01256"/>
    </source>
</evidence>
<evidence type="ECO:0000259" key="21">
    <source>
        <dbReference type="PROSITE" id="PS50800"/>
    </source>
</evidence>
<dbReference type="EC" id="2.3.2.27" evidence="5"/>
<dbReference type="Proteomes" id="UP000324091">
    <property type="component" value="Chromosome 4"/>
</dbReference>
<dbReference type="GO" id="GO:0008270">
    <property type="term" value="F:zinc ion binding"/>
    <property type="evidence" value="ECO:0007669"/>
    <property type="project" value="UniProtKB-KW"/>
</dbReference>
<keyword evidence="10" id="KW-0833">Ubl conjugation pathway</keyword>
<dbReference type="InterPro" id="IPR039503">
    <property type="entry name" value="BARD1_Znf-RING"/>
</dbReference>
<evidence type="ECO:0000259" key="22">
    <source>
        <dbReference type="PROSITE" id="PS51908"/>
    </source>
</evidence>
<evidence type="ECO:0000256" key="1">
    <source>
        <dbReference type="ARBA" id="ARBA00000900"/>
    </source>
</evidence>
<dbReference type="SMART" id="SM00184">
    <property type="entry name" value="RING"/>
    <property type="match status" value="1"/>
</dbReference>
<dbReference type="PANTHER" id="PTHR14134">
    <property type="entry name" value="E3 UBIQUITIN-PROTEIN LIGASE RAD18"/>
    <property type="match status" value="1"/>
</dbReference>
<evidence type="ECO:0000256" key="15">
    <source>
        <dbReference type="ARBA" id="ARBA00031783"/>
    </source>
</evidence>
<comment type="similarity">
    <text evidence="4">Belongs to the RAD18 family.</text>
</comment>
<dbReference type="PROSITE" id="PS50089">
    <property type="entry name" value="ZF_RING_2"/>
    <property type="match status" value="1"/>
</dbReference>
<dbReference type="CDD" id="cd16529">
    <property type="entry name" value="RING-HC_RAD18"/>
    <property type="match status" value="1"/>
</dbReference>
<evidence type="ECO:0000256" key="2">
    <source>
        <dbReference type="ARBA" id="ARBA00004123"/>
    </source>
</evidence>
<dbReference type="InterPro" id="IPR017907">
    <property type="entry name" value="Znf_RING_CS"/>
</dbReference>
<dbReference type="GO" id="GO:0003697">
    <property type="term" value="F:single-stranded DNA binding"/>
    <property type="evidence" value="ECO:0007669"/>
    <property type="project" value="InterPro"/>
</dbReference>
<evidence type="ECO:0000256" key="7">
    <source>
        <dbReference type="ARBA" id="ARBA00022723"/>
    </source>
</evidence>
<feature type="region of interest" description="Disordered" evidence="19">
    <location>
        <begin position="383"/>
        <end position="407"/>
    </location>
</feature>
<keyword evidence="8 18" id="KW-0227">DNA damage</keyword>
<gene>
    <name evidence="23" type="ORF">D4764_04G0007830</name>
</gene>
<feature type="domain" description="UBZ4-type" evidence="22">
    <location>
        <begin position="227"/>
        <end position="254"/>
    </location>
</feature>
<evidence type="ECO:0000313" key="23">
    <source>
        <dbReference type="EMBL" id="TWW62136.1"/>
    </source>
</evidence>
<dbReference type="EMBL" id="RHFK02000017">
    <property type="protein sequence ID" value="TWW62136.1"/>
    <property type="molecule type" value="Genomic_DNA"/>
</dbReference>
<evidence type="ECO:0000256" key="6">
    <source>
        <dbReference type="ARBA" id="ARBA00022679"/>
    </source>
</evidence>
<evidence type="ECO:0000256" key="19">
    <source>
        <dbReference type="SAM" id="MobiDB-lite"/>
    </source>
</evidence>
<evidence type="ECO:0000256" key="5">
    <source>
        <dbReference type="ARBA" id="ARBA00012483"/>
    </source>
</evidence>
<dbReference type="InterPro" id="IPR013083">
    <property type="entry name" value="Znf_RING/FYVE/PHD"/>
</dbReference>
<reference evidence="23 24" key="1">
    <citation type="submission" date="2019-04" db="EMBL/GenBank/DDBJ databases">
        <title>Chromosome genome assembly for Takifugu flavidus.</title>
        <authorList>
            <person name="Xiao S."/>
        </authorList>
    </citation>
    <scope>NUCLEOTIDE SEQUENCE [LARGE SCALE GENOMIC DNA]</scope>
    <source>
        <strain evidence="23">HTHZ2018</strain>
        <tissue evidence="23">Muscle</tissue>
    </source>
</reference>
<dbReference type="Gene3D" id="3.30.160.60">
    <property type="entry name" value="Classic Zinc Finger"/>
    <property type="match status" value="1"/>
</dbReference>
<dbReference type="InterPro" id="IPR006642">
    <property type="entry name" value="Rad18_UBZ4"/>
</dbReference>
<dbReference type="Gene3D" id="3.30.40.10">
    <property type="entry name" value="Zinc/RING finger domain, C3HC4 (zinc finger)"/>
    <property type="match status" value="1"/>
</dbReference>
<evidence type="ECO:0000313" key="24">
    <source>
        <dbReference type="Proteomes" id="UP000324091"/>
    </source>
</evidence>
<dbReference type="FunFam" id="3.30.40.10:FF:000172">
    <property type="entry name" value="E3 ubiquitin-protein ligase RAD18"/>
    <property type="match status" value="1"/>
</dbReference>
<dbReference type="GO" id="GO:0005634">
    <property type="term" value="C:nucleus"/>
    <property type="evidence" value="ECO:0007669"/>
    <property type="project" value="UniProtKB-SubCell"/>
</dbReference>
<dbReference type="PROSITE" id="PS51908">
    <property type="entry name" value="ZF_UBZ4"/>
    <property type="match status" value="1"/>
</dbReference>
<comment type="catalytic activity">
    <reaction evidence="1">
        <text>S-ubiquitinyl-[E2 ubiquitin-conjugating enzyme]-L-cysteine + [acceptor protein]-L-lysine = [E2 ubiquitin-conjugating enzyme]-L-cysteine + N(6)-ubiquitinyl-[acceptor protein]-L-lysine.</text>
        <dbReference type="EC" id="2.3.2.27"/>
    </reaction>
</comment>
<sequence length="575" mass="64436">MAFQIEWDLPPPLASLKNVENLLRCPICFDFLNITMMTKCSHNFCSLCIRKFFSYKLLCPVCNTQATDQDLRNNRLLDDLVTSFQLARQQLLKVTFESPPISPKSPASAVKCRTPRQKGQACKSSFLSNYFQKKPKTSPSKELWAPSSISLPAEETETGGIRRSNEVDLHSSSTPLVVKEEPMDVEEENLQLLKSVKQESTAWPSHTSALEAAHSSSPPIDIKPIIKVECPVCSVSVPQHFINKHLDTCLTRGEKKESLRSSLGKSKRPMAKLVYNLLSMSELKRRLKECHLSSQGSRDQLVKRHQTFVHIYNAECDSLNPKSAEDIAKEVEASEKIRHRLQGKVQPAMMFSKNQSEREIDELHSNYRKKNSSEFSRLIAQVRGRRETNKPARNTREDAVKEENSAEAHAAGISHTILAVMLLASVAGGLDGRAVMMGYCFHDKVEPTQCRLPIKVEDRGTDEDPSATSNEWPPSPTSSDVSISSSLSDIFGPEPAANLDLFSIFAHVWKQVFAADFNEKTFINAEALLTSERMRGLARHVGPSVLRFLLFWKPSGLFLDPSQMKTLDPLPVVTD</sequence>
<evidence type="ECO:0000256" key="17">
    <source>
        <dbReference type="PROSITE-ProRule" id="PRU00175"/>
    </source>
</evidence>
<dbReference type="FunFam" id="3.30.160.60:FF:000331">
    <property type="entry name" value="E3 ubiquitin-protein ligase RAD18"/>
    <property type="match status" value="1"/>
</dbReference>
<keyword evidence="9 17" id="KW-0863">Zinc-finger</keyword>
<dbReference type="PANTHER" id="PTHR14134:SF2">
    <property type="entry name" value="E3 UBIQUITIN-PROTEIN LIGASE RAD18"/>
    <property type="match status" value="1"/>
</dbReference>
<evidence type="ECO:0000256" key="12">
    <source>
        <dbReference type="ARBA" id="ARBA00023125"/>
    </source>
</evidence>
<feature type="region of interest" description="Disordered" evidence="19">
    <location>
        <begin position="458"/>
        <end position="484"/>
    </location>
</feature>
<evidence type="ECO:0000256" key="9">
    <source>
        <dbReference type="ARBA" id="ARBA00022771"/>
    </source>
</evidence>
<dbReference type="GO" id="GO:0006281">
    <property type="term" value="P:DNA repair"/>
    <property type="evidence" value="ECO:0007669"/>
    <property type="project" value="UniProtKB-KW"/>
</dbReference>
<accession>A0A5C6N4C3</accession>
<keyword evidence="11" id="KW-0862">Zinc</keyword>
<dbReference type="GO" id="GO:0097505">
    <property type="term" value="C:Rad6-Rad18 complex"/>
    <property type="evidence" value="ECO:0007669"/>
    <property type="project" value="TreeGrafter"/>
</dbReference>
<keyword evidence="6" id="KW-0808">Transferase</keyword>
<keyword evidence="13 18" id="KW-0234">DNA repair</keyword>
<evidence type="ECO:0000256" key="4">
    <source>
        <dbReference type="ARBA" id="ARBA00009506"/>
    </source>
</evidence>
<evidence type="ECO:0000256" key="11">
    <source>
        <dbReference type="ARBA" id="ARBA00022833"/>
    </source>
</evidence>
<evidence type="ECO:0000256" key="16">
    <source>
        <dbReference type="ARBA" id="ARBA00082369"/>
    </source>
</evidence>
<keyword evidence="7" id="KW-0479">Metal-binding</keyword>
<name>A0A5C6N4C3_9TELE</name>
<dbReference type="SMART" id="SM00513">
    <property type="entry name" value="SAP"/>
    <property type="match status" value="1"/>
</dbReference>
<evidence type="ECO:0000256" key="10">
    <source>
        <dbReference type="ARBA" id="ARBA00022786"/>
    </source>
</evidence>
<feature type="domain" description="RING-type" evidence="20">
    <location>
        <begin position="25"/>
        <end position="63"/>
    </location>
</feature>
<proteinExistence type="inferred from homology"/>
<dbReference type="InterPro" id="IPR001841">
    <property type="entry name" value="Znf_RING"/>
</dbReference>
<keyword evidence="14" id="KW-0539">Nucleus</keyword>
<dbReference type="GO" id="GO:0006301">
    <property type="term" value="P:DNA damage tolerance"/>
    <property type="evidence" value="ECO:0007669"/>
    <property type="project" value="InterPro"/>
</dbReference>
<dbReference type="PROSITE" id="PS00518">
    <property type="entry name" value="ZF_RING_1"/>
    <property type="match status" value="1"/>
</dbReference>
<organism evidence="23 24">
    <name type="scientific">Takifugu flavidus</name>
    <name type="common">sansaifugu</name>
    <dbReference type="NCBI Taxonomy" id="433684"/>
    <lineage>
        <taxon>Eukaryota</taxon>
        <taxon>Metazoa</taxon>
        <taxon>Chordata</taxon>
        <taxon>Craniata</taxon>
        <taxon>Vertebrata</taxon>
        <taxon>Euteleostomi</taxon>
        <taxon>Actinopterygii</taxon>
        <taxon>Neopterygii</taxon>
        <taxon>Teleostei</taxon>
        <taxon>Neoteleostei</taxon>
        <taxon>Acanthomorphata</taxon>
        <taxon>Eupercaria</taxon>
        <taxon>Tetraodontiformes</taxon>
        <taxon>Tetradontoidea</taxon>
        <taxon>Tetraodontidae</taxon>
        <taxon>Takifugu</taxon>
    </lineage>
</organism>